<dbReference type="Gene3D" id="3.30.160.60">
    <property type="entry name" value="Classic Zinc Finger"/>
    <property type="match status" value="4"/>
</dbReference>
<reference evidence="7" key="1">
    <citation type="journal article" date="2020" name="Stud. Mycol.">
        <title>101 Dothideomycetes genomes: a test case for predicting lifestyles and emergence of pathogens.</title>
        <authorList>
            <person name="Haridas S."/>
            <person name="Albert R."/>
            <person name="Binder M."/>
            <person name="Bloem J."/>
            <person name="Labutti K."/>
            <person name="Salamov A."/>
            <person name="Andreopoulos B."/>
            <person name="Baker S."/>
            <person name="Barry K."/>
            <person name="Bills G."/>
            <person name="Bluhm B."/>
            <person name="Cannon C."/>
            <person name="Castanera R."/>
            <person name="Culley D."/>
            <person name="Daum C."/>
            <person name="Ezra D."/>
            <person name="Gonzalez J."/>
            <person name="Henrissat B."/>
            <person name="Kuo A."/>
            <person name="Liang C."/>
            <person name="Lipzen A."/>
            <person name="Lutzoni F."/>
            <person name="Magnuson J."/>
            <person name="Mondo S."/>
            <person name="Nolan M."/>
            <person name="Ohm R."/>
            <person name="Pangilinan J."/>
            <person name="Park H.-J."/>
            <person name="Ramirez L."/>
            <person name="Alfaro M."/>
            <person name="Sun H."/>
            <person name="Tritt A."/>
            <person name="Yoshinaga Y."/>
            <person name="Zwiers L.-H."/>
            <person name="Turgeon B."/>
            <person name="Goodwin S."/>
            <person name="Spatafora J."/>
            <person name="Crous P."/>
            <person name="Grigoriev I."/>
        </authorList>
    </citation>
    <scope>NUCLEOTIDE SEQUENCE</scope>
    <source>
        <strain evidence="7">CBS 113979</strain>
    </source>
</reference>
<dbReference type="GO" id="GO:0008270">
    <property type="term" value="F:zinc ion binding"/>
    <property type="evidence" value="ECO:0007669"/>
    <property type="project" value="UniProtKB-KW"/>
</dbReference>
<dbReference type="Pfam" id="PF00096">
    <property type="entry name" value="zf-C2H2"/>
    <property type="match status" value="1"/>
</dbReference>
<dbReference type="GO" id="GO:0000977">
    <property type="term" value="F:RNA polymerase II transcription regulatory region sequence-specific DNA binding"/>
    <property type="evidence" value="ECO:0007669"/>
    <property type="project" value="TreeGrafter"/>
</dbReference>
<evidence type="ECO:0000313" key="8">
    <source>
        <dbReference type="Proteomes" id="UP000800041"/>
    </source>
</evidence>
<feature type="domain" description="C2H2-type" evidence="6">
    <location>
        <begin position="34"/>
        <end position="61"/>
    </location>
</feature>
<dbReference type="Pfam" id="PF12171">
    <property type="entry name" value="zf-C2H2_jaz"/>
    <property type="match status" value="2"/>
</dbReference>
<accession>A0A6G1GRQ5</accession>
<evidence type="ECO:0000259" key="6">
    <source>
        <dbReference type="PROSITE" id="PS50157"/>
    </source>
</evidence>
<dbReference type="InterPro" id="IPR013087">
    <property type="entry name" value="Znf_C2H2_type"/>
</dbReference>
<protein>
    <submittedName>
        <fullName evidence="7">Zinc finger protein</fullName>
    </submittedName>
</protein>
<dbReference type="PANTHER" id="PTHR24409">
    <property type="entry name" value="ZINC FINGER PROTEIN 142"/>
    <property type="match status" value="1"/>
</dbReference>
<evidence type="ECO:0000256" key="2">
    <source>
        <dbReference type="ARBA" id="ARBA00022737"/>
    </source>
</evidence>
<dbReference type="PROSITE" id="PS50157">
    <property type="entry name" value="ZINC_FINGER_C2H2_2"/>
    <property type="match status" value="6"/>
</dbReference>
<keyword evidence="3 5" id="KW-0863">Zinc-finger</keyword>
<dbReference type="InterPro" id="IPR022755">
    <property type="entry name" value="Znf_C2H2_jaz"/>
</dbReference>
<dbReference type="AlphaFoldDB" id="A0A6G1GRQ5"/>
<evidence type="ECO:0000256" key="5">
    <source>
        <dbReference type="PROSITE-ProRule" id="PRU00042"/>
    </source>
</evidence>
<dbReference type="GO" id="GO:0000981">
    <property type="term" value="F:DNA-binding transcription factor activity, RNA polymerase II-specific"/>
    <property type="evidence" value="ECO:0007669"/>
    <property type="project" value="TreeGrafter"/>
</dbReference>
<dbReference type="Pfam" id="PF12874">
    <property type="entry name" value="zf-met"/>
    <property type="match status" value="2"/>
</dbReference>
<dbReference type="SMART" id="SM00451">
    <property type="entry name" value="ZnF_U1"/>
    <property type="match status" value="4"/>
</dbReference>
<proteinExistence type="predicted"/>
<feature type="domain" description="C2H2-type" evidence="6">
    <location>
        <begin position="223"/>
        <end position="247"/>
    </location>
</feature>
<dbReference type="EMBL" id="ML977173">
    <property type="protein sequence ID" value="KAF1983621.1"/>
    <property type="molecule type" value="Genomic_DNA"/>
</dbReference>
<organism evidence="7 8">
    <name type="scientific">Aulographum hederae CBS 113979</name>
    <dbReference type="NCBI Taxonomy" id="1176131"/>
    <lineage>
        <taxon>Eukaryota</taxon>
        <taxon>Fungi</taxon>
        <taxon>Dikarya</taxon>
        <taxon>Ascomycota</taxon>
        <taxon>Pezizomycotina</taxon>
        <taxon>Dothideomycetes</taxon>
        <taxon>Pleosporomycetidae</taxon>
        <taxon>Aulographales</taxon>
        <taxon>Aulographaceae</taxon>
    </lineage>
</organism>
<keyword evidence="1" id="KW-0479">Metal-binding</keyword>
<evidence type="ECO:0000256" key="1">
    <source>
        <dbReference type="ARBA" id="ARBA00022723"/>
    </source>
</evidence>
<keyword evidence="2" id="KW-0677">Repeat</keyword>
<evidence type="ECO:0000256" key="3">
    <source>
        <dbReference type="ARBA" id="ARBA00022771"/>
    </source>
</evidence>
<dbReference type="PANTHER" id="PTHR24409:SF418">
    <property type="entry name" value="SI:CH73-221F6.1"/>
    <property type="match status" value="1"/>
</dbReference>
<dbReference type="PROSITE" id="PS00028">
    <property type="entry name" value="ZINC_FINGER_C2H2_1"/>
    <property type="match status" value="4"/>
</dbReference>
<dbReference type="Proteomes" id="UP000800041">
    <property type="component" value="Unassembled WGS sequence"/>
</dbReference>
<dbReference type="InterPro" id="IPR003604">
    <property type="entry name" value="Matrin/U1-like-C_Znf_C2H2"/>
</dbReference>
<dbReference type="SUPFAM" id="SSF57667">
    <property type="entry name" value="beta-beta-alpha zinc fingers"/>
    <property type="match status" value="3"/>
</dbReference>
<keyword evidence="8" id="KW-1185">Reference proteome</keyword>
<dbReference type="GO" id="GO:0005634">
    <property type="term" value="C:nucleus"/>
    <property type="evidence" value="ECO:0007669"/>
    <property type="project" value="TreeGrafter"/>
</dbReference>
<keyword evidence="4" id="KW-0862">Zinc</keyword>
<feature type="domain" description="C2H2-type" evidence="6">
    <location>
        <begin position="92"/>
        <end position="116"/>
    </location>
</feature>
<name>A0A6G1GRQ5_9PEZI</name>
<feature type="domain" description="C2H2-type" evidence="6">
    <location>
        <begin position="63"/>
        <end position="92"/>
    </location>
</feature>
<dbReference type="InterPro" id="IPR036236">
    <property type="entry name" value="Znf_C2H2_sf"/>
</dbReference>
<feature type="domain" description="C2H2-type" evidence="6">
    <location>
        <begin position="120"/>
        <end position="149"/>
    </location>
</feature>
<feature type="domain" description="C2H2-type" evidence="6">
    <location>
        <begin position="5"/>
        <end position="34"/>
    </location>
</feature>
<dbReference type="SMART" id="SM00355">
    <property type="entry name" value="ZnF_C2H2"/>
    <property type="match status" value="8"/>
</dbReference>
<evidence type="ECO:0000313" key="7">
    <source>
        <dbReference type="EMBL" id="KAF1983621.1"/>
    </source>
</evidence>
<sequence>MYYNYECDTCTRTFANQAAVNQHMNALDHWAPRFNCESCGRDFSSQNAANQHMNAVSLCKPRFECETCTSKFHSQAAANDHMRAVGHLAPRYPCEACNKVFRSQQAAREHMESDNHWRKHYCSDCDRGFQNQNNLNMHLNSRVHRGNQVPCPFCRTAFATASGVSHHLESSSCSHARNVNRETIYEAIKSRDRQGLITKNLLTYPDQPSSGIATAATWNGHRYECYLCHRSFTSTRALDQHLASPVHQQKVYHCPNRQCGRDLVSLAALFNHLESESCGFIRFEKVQQNVNGFLTGKQRLIAFS</sequence>
<dbReference type="OrthoDB" id="6077919at2759"/>
<evidence type="ECO:0000256" key="4">
    <source>
        <dbReference type="ARBA" id="ARBA00022833"/>
    </source>
</evidence>
<gene>
    <name evidence="7" type="ORF">K402DRAFT_396374</name>
</gene>